<gene>
    <name evidence="1" type="ORF">G7034_06320</name>
</gene>
<protein>
    <submittedName>
        <fullName evidence="1">Uncharacterized protein</fullName>
    </submittedName>
</protein>
<evidence type="ECO:0000313" key="1">
    <source>
        <dbReference type="EMBL" id="NGZ89865.1"/>
    </source>
</evidence>
<organism evidence="1 2">
    <name type="scientific">Psychroflexus maritimus</name>
    <dbReference type="NCBI Taxonomy" id="2714865"/>
    <lineage>
        <taxon>Bacteria</taxon>
        <taxon>Pseudomonadati</taxon>
        <taxon>Bacteroidota</taxon>
        <taxon>Flavobacteriia</taxon>
        <taxon>Flavobacteriales</taxon>
        <taxon>Flavobacteriaceae</taxon>
        <taxon>Psychroflexus</taxon>
    </lineage>
</organism>
<dbReference type="RefSeq" id="WP_166400124.1">
    <property type="nucleotide sequence ID" value="NZ_JAANAS010000045.1"/>
</dbReference>
<proteinExistence type="predicted"/>
<reference evidence="1" key="1">
    <citation type="submission" date="2020-03" db="EMBL/GenBank/DDBJ databases">
        <title>Psychroflexus Maritimus sp. nov., isolate from marine sediment.</title>
        <authorList>
            <person name="Zhong Y.-L."/>
        </authorList>
    </citation>
    <scope>NUCLEOTIDE SEQUENCE</scope>
    <source>
        <strain evidence="1">C1</strain>
    </source>
</reference>
<evidence type="ECO:0000313" key="2">
    <source>
        <dbReference type="Proteomes" id="UP000643701"/>
    </source>
</evidence>
<keyword evidence="2" id="KW-1185">Reference proteome</keyword>
<accession>A0A967AIB3</accession>
<dbReference type="AlphaFoldDB" id="A0A967AIB3"/>
<comment type="caution">
    <text evidence="1">The sequence shown here is derived from an EMBL/GenBank/DDBJ whole genome shotgun (WGS) entry which is preliminary data.</text>
</comment>
<sequence length="254" mass="29418">MHLKPIFLLFSIFCFALQMKAQRFIGTTKDTVNEPLGKNWSISLGYSSIPPHLGEATIFADVPNHPVINESLPEVNLSGGPHIATLFHFREKWYWGLSYSNNSVNKSSERGRDFVSSFGLNFGYQQALKYDSKDFFAAFELGIASYNIRRGLVGFREYNSVRLQRESAVFTPAIRLEVNLYKEQFYLFVQAKYFLSFFEDIRIRLNKDNPDEEDETDTSSIRFDDPGVEVSKSARLDFQHPYEFVIGIRYNFDF</sequence>
<name>A0A967AIB3_9FLAO</name>
<dbReference type="EMBL" id="JAANAS010000045">
    <property type="protein sequence ID" value="NGZ89865.1"/>
    <property type="molecule type" value="Genomic_DNA"/>
</dbReference>
<dbReference type="Proteomes" id="UP000643701">
    <property type="component" value="Unassembled WGS sequence"/>
</dbReference>